<dbReference type="AlphaFoldDB" id="A0A3G1KR64"/>
<dbReference type="PANTHER" id="PTHR32196">
    <property type="entry name" value="ABC TRANSPORTER PERMEASE PROTEIN YPHD-RELATED-RELATED"/>
    <property type="match status" value="1"/>
</dbReference>
<keyword evidence="11" id="KW-1185">Reference proteome</keyword>
<comment type="subcellular location">
    <subcellularLocation>
        <location evidence="1">Cell membrane</location>
        <topology evidence="1">Multi-pass membrane protein</topology>
    </subcellularLocation>
</comment>
<keyword evidence="6 9" id="KW-1133">Transmembrane helix</keyword>
<evidence type="ECO:0000256" key="2">
    <source>
        <dbReference type="ARBA" id="ARBA00022448"/>
    </source>
</evidence>
<dbReference type="PANTHER" id="PTHR32196:SF71">
    <property type="entry name" value="AUTOINDUCER 2 IMPORT SYSTEM PERMEASE PROTEIN LSRD"/>
    <property type="match status" value="1"/>
</dbReference>
<keyword evidence="3" id="KW-1003">Cell membrane</keyword>
<evidence type="ECO:0000256" key="7">
    <source>
        <dbReference type="ARBA" id="ARBA00023136"/>
    </source>
</evidence>
<keyword evidence="5 9" id="KW-0812">Transmembrane</keyword>
<sequence>MNKRMKLQLFLLDNLIWVLVLLYFAINAIFTPNFATPTNVVNILYHSTILALLVLAQGLILIIGQMDLSIESTMAFAPGIALLLATQWLPNGMNPYLCILVTLLAGAGVGLFNGVLVAKVGVNPFLQTLSSNIMLRGIVLFLLPFSLFSIDPVYIFAGSGYVLGVQAAIPIVLIIFAVFEYVLKYTTFGRCFMATGGNPKASYIAGINTGRMLMIAFVLSGLLAAMAGLLATGRAGSIANSMGQNMVMMSFAGAILGGASLSGGKGTAIGMLGGALLLQMISNSLTMLGVAINLVYAVKGGLIFVAILLDRYKTKMRNNIMQQEQKRAVLHDIDHSTSMNAT</sequence>
<feature type="transmembrane region" description="Helical" evidence="9">
    <location>
        <begin position="12"/>
        <end position="31"/>
    </location>
</feature>
<dbReference type="GO" id="GO:0005886">
    <property type="term" value="C:plasma membrane"/>
    <property type="evidence" value="ECO:0007669"/>
    <property type="project" value="UniProtKB-SubCell"/>
</dbReference>
<protein>
    <recommendedName>
        <fullName evidence="8">Autoinducer 2 import system permease protein LsrD</fullName>
    </recommendedName>
</protein>
<gene>
    <name evidence="10" type="ORF">DCMF_09395</name>
</gene>
<feature type="transmembrane region" description="Helical" evidence="9">
    <location>
        <begin position="96"/>
        <end position="121"/>
    </location>
</feature>
<feature type="transmembrane region" description="Helical" evidence="9">
    <location>
        <begin position="133"/>
        <end position="155"/>
    </location>
</feature>
<feature type="transmembrane region" description="Helical" evidence="9">
    <location>
        <begin position="43"/>
        <end position="63"/>
    </location>
</feature>
<feature type="transmembrane region" description="Helical" evidence="9">
    <location>
        <begin position="161"/>
        <end position="183"/>
    </location>
</feature>
<evidence type="ECO:0000256" key="8">
    <source>
        <dbReference type="ARBA" id="ARBA00039381"/>
    </source>
</evidence>
<reference evidence="10 11" key="1">
    <citation type="submission" date="2016-10" db="EMBL/GenBank/DDBJ databases">
        <title>Complete Genome Sequence of Peptococcaceae strain DCMF.</title>
        <authorList>
            <person name="Edwards R.J."/>
            <person name="Holland S.I."/>
            <person name="Deshpande N.P."/>
            <person name="Wong Y.K."/>
            <person name="Ertan H."/>
            <person name="Manefield M."/>
            <person name="Russell T.L."/>
            <person name="Lee M.J."/>
        </authorList>
    </citation>
    <scope>NUCLEOTIDE SEQUENCE [LARGE SCALE GENOMIC DNA]</scope>
    <source>
        <strain evidence="10 11">DCMF</strain>
    </source>
</reference>
<dbReference type="GO" id="GO:0022857">
    <property type="term" value="F:transmembrane transporter activity"/>
    <property type="evidence" value="ECO:0007669"/>
    <property type="project" value="InterPro"/>
</dbReference>
<keyword evidence="2" id="KW-0813">Transport</keyword>
<keyword evidence="4" id="KW-0997">Cell inner membrane</keyword>
<evidence type="ECO:0000313" key="10">
    <source>
        <dbReference type="EMBL" id="ATW24959.1"/>
    </source>
</evidence>
<evidence type="ECO:0000256" key="1">
    <source>
        <dbReference type="ARBA" id="ARBA00004651"/>
    </source>
</evidence>
<evidence type="ECO:0000256" key="6">
    <source>
        <dbReference type="ARBA" id="ARBA00022989"/>
    </source>
</evidence>
<dbReference type="Proteomes" id="UP000323521">
    <property type="component" value="Chromosome"/>
</dbReference>
<dbReference type="KEGG" id="fwa:DCMF_09395"/>
<accession>A0A3G1KR64</accession>
<evidence type="ECO:0000256" key="5">
    <source>
        <dbReference type="ARBA" id="ARBA00022692"/>
    </source>
</evidence>
<feature type="transmembrane region" description="Helical" evidence="9">
    <location>
        <begin position="285"/>
        <end position="309"/>
    </location>
</feature>
<dbReference type="OrthoDB" id="9813906at2"/>
<dbReference type="CDD" id="cd06579">
    <property type="entry name" value="TM_PBP1_transp_AraH_like"/>
    <property type="match status" value="1"/>
</dbReference>
<name>A0A3G1KR64_FORW1</name>
<feature type="transmembrane region" description="Helical" evidence="9">
    <location>
        <begin position="251"/>
        <end position="278"/>
    </location>
</feature>
<dbReference type="RefSeq" id="WP_148134197.1">
    <property type="nucleotide sequence ID" value="NZ_CP017634.1"/>
</dbReference>
<evidence type="ECO:0000256" key="3">
    <source>
        <dbReference type="ARBA" id="ARBA00022475"/>
    </source>
</evidence>
<evidence type="ECO:0000256" key="9">
    <source>
        <dbReference type="SAM" id="Phobius"/>
    </source>
</evidence>
<evidence type="ECO:0000256" key="4">
    <source>
        <dbReference type="ARBA" id="ARBA00022519"/>
    </source>
</evidence>
<dbReference type="InterPro" id="IPR001851">
    <property type="entry name" value="ABC_transp_permease"/>
</dbReference>
<keyword evidence="7 9" id="KW-0472">Membrane</keyword>
<dbReference type="EMBL" id="CP017634">
    <property type="protein sequence ID" value="ATW24959.1"/>
    <property type="molecule type" value="Genomic_DNA"/>
</dbReference>
<evidence type="ECO:0000313" key="11">
    <source>
        <dbReference type="Proteomes" id="UP000323521"/>
    </source>
</evidence>
<organism evidence="10 11">
    <name type="scientific">Formimonas warabiya</name>
    <dbReference type="NCBI Taxonomy" id="1761012"/>
    <lineage>
        <taxon>Bacteria</taxon>
        <taxon>Bacillati</taxon>
        <taxon>Bacillota</taxon>
        <taxon>Clostridia</taxon>
        <taxon>Eubacteriales</taxon>
        <taxon>Peptococcaceae</taxon>
        <taxon>Candidatus Formimonas</taxon>
    </lineage>
</organism>
<dbReference type="Pfam" id="PF02653">
    <property type="entry name" value="BPD_transp_2"/>
    <property type="match status" value="1"/>
</dbReference>
<feature type="transmembrane region" description="Helical" evidence="9">
    <location>
        <begin position="212"/>
        <end position="231"/>
    </location>
</feature>
<proteinExistence type="predicted"/>